<dbReference type="RefSeq" id="WP_307203023.1">
    <property type="nucleotide sequence ID" value="NZ_JAUTAN010000001.1"/>
</dbReference>
<evidence type="ECO:0000259" key="5">
    <source>
        <dbReference type="Pfam" id="PF01258"/>
    </source>
</evidence>
<dbReference type="EMBL" id="JAUTAN010000001">
    <property type="protein sequence ID" value="MDQ1106149.1"/>
    <property type="molecule type" value="Genomic_DNA"/>
</dbReference>
<sequence length="118" mass="12764">MTDPEDAGALRTERAATLARLARLREEHAAFVAASRDSNADDEHDPEGATIAFERAQVETLLREGAERLREIDAALDRVARGAYGVCVVCGRPIDPARLAVRPSATTCVPCASPPRRR</sequence>
<keyword evidence="1" id="KW-0479">Metal-binding</keyword>
<evidence type="ECO:0000256" key="4">
    <source>
        <dbReference type="PROSITE-ProRule" id="PRU00510"/>
    </source>
</evidence>
<accession>A0AAJ1X3X0</accession>
<dbReference type="GO" id="GO:0008270">
    <property type="term" value="F:zinc ion binding"/>
    <property type="evidence" value="ECO:0007669"/>
    <property type="project" value="UniProtKB-KW"/>
</dbReference>
<name>A0AAJ1X3X0_9ACTN</name>
<evidence type="ECO:0000256" key="2">
    <source>
        <dbReference type="ARBA" id="ARBA00022771"/>
    </source>
</evidence>
<evidence type="ECO:0000256" key="1">
    <source>
        <dbReference type="ARBA" id="ARBA00022723"/>
    </source>
</evidence>
<feature type="domain" description="Zinc finger DksA/TraR C4-type" evidence="5">
    <location>
        <begin position="82"/>
        <end position="113"/>
    </location>
</feature>
<protein>
    <submittedName>
        <fullName evidence="6">DnaK suppressor protein</fullName>
    </submittedName>
</protein>
<dbReference type="PANTHER" id="PTHR33823">
    <property type="entry name" value="RNA POLYMERASE-BINDING TRANSCRIPTION FACTOR DKSA-RELATED"/>
    <property type="match status" value="1"/>
</dbReference>
<keyword evidence="3" id="KW-0862">Zinc</keyword>
<gene>
    <name evidence="6" type="ORF">QE405_003433</name>
</gene>
<dbReference type="Pfam" id="PF01258">
    <property type="entry name" value="zf-dskA_traR"/>
    <property type="match status" value="1"/>
</dbReference>
<evidence type="ECO:0000256" key="3">
    <source>
        <dbReference type="ARBA" id="ARBA00022833"/>
    </source>
</evidence>
<dbReference type="Proteomes" id="UP001239215">
    <property type="component" value="Unassembled WGS sequence"/>
</dbReference>
<keyword evidence="2" id="KW-0863">Zinc-finger</keyword>
<evidence type="ECO:0000313" key="7">
    <source>
        <dbReference type="Proteomes" id="UP001239215"/>
    </source>
</evidence>
<dbReference type="InterPro" id="IPR000962">
    <property type="entry name" value="Znf_DskA_TraR"/>
</dbReference>
<dbReference type="PANTHER" id="PTHR33823:SF4">
    <property type="entry name" value="GENERAL STRESS PROTEIN 16O"/>
    <property type="match status" value="1"/>
</dbReference>
<dbReference type="Gene3D" id="1.20.120.910">
    <property type="entry name" value="DksA, coiled-coil domain"/>
    <property type="match status" value="1"/>
</dbReference>
<feature type="zinc finger region" description="dksA C4-type" evidence="4">
    <location>
        <begin position="87"/>
        <end position="111"/>
    </location>
</feature>
<dbReference type="SUPFAM" id="SSF57716">
    <property type="entry name" value="Glucocorticoid receptor-like (DNA-binding domain)"/>
    <property type="match status" value="1"/>
</dbReference>
<comment type="caution">
    <text evidence="6">The sequence shown here is derived from an EMBL/GenBank/DDBJ whole genome shotgun (WGS) entry which is preliminary data.</text>
</comment>
<dbReference type="AlphaFoldDB" id="A0AAJ1X3X0"/>
<proteinExistence type="predicted"/>
<evidence type="ECO:0000313" key="6">
    <source>
        <dbReference type="EMBL" id="MDQ1106149.1"/>
    </source>
</evidence>
<organism evidence="6 7">
    <name type="scientific">Nocardioides zeae</name>
    <dbReference type="NCBI Taxonomy" id="1457234"/>
    <lineage>
        <taxon>Bacteria</taxon>
        <taxon>Bacillati</taxon>
        <taxon>Actinomycetota</taxon>
        <taxon>Actinomycetes</taxon>
        <taxon>Propionibacteriales</taxon>
        <taxon>Nocardioidaceae</taxon>
        <taxon>Nocardioides</taxon>
    </lineage>
</organism>
<reference evidence="6" key="1">
    <citation type="submission" date="2023-07" db="EMBL/GenBank/DDBJ databases">
        <title>Functional and genomic diversity of the sorghum phyllosphere microbiome.</title>
        <authorList>
            <person name="Shade A."/>
        </authorList>
    </citation>
    <scope>NUCLEOTIDE SEQUENCE</scope>
    <source>
        <strain evidence="6">SORGH_AS_1067</strain>
    </source>
</reference>
<dbReference type="PROSITE" id="PS51128">
    <property type="entry name" value="ZF_DKSA_2"/>
    <property type="match status" value="1"/>
</dbReference>